<dbReference type="Pfam" id="PF02201">
    <property type="entry name" value="SWIB"/>
    <property type="match status" value="1"/>
</dbReference>
<dbReference type="SUPFAM" id="SSF47592">
    <property type="entry name" value="SWIB/MDM2 domain"/>
    <property type="match status" value="1"/>
</dbReference>
<evidence type="ECO:0000313" key="2">
    <source>
        <dbReference type="EMBL" id="QHU08494.1"/>
    </source>
</evidence>
<name>A0A6C0JXN0_9ZZZZ</name>
<evidence type="ECO:0000259" key="1">
    <source>
        <dbReference type="PROSITE" id="PS51925"/>
    </source>
</evidence>
<sequence>MPRENILAKRVPVSGKLSRFMGLKDDMASRMEVGQFITKYIKDHGLNDTDHGAIIHPDEMLSDLLDYEEYKARVLRGEQTWKRRDTTTGEKIQVVETNAQLTYSVVQHLLAKHFNVLNFDLDGAIYNKNIIE</sequence>
<dbReference type="PROSITE" id="PS51925">
    <property type="entry name" value="SWIB_MDM2"/>
    <property type="match status" value="1"/>
</dbReference>
<dbReference type="InterPro" id="IPR003121">
    <property type="entry name" value="SWIB_MDM2_domain"/>
</dbReference>
<accession>A0A6C0JXN0</accession>
<reference evidence="2" key="1">
    <citation type="journal article" date="2020" name="Nature">
        <title>Giant virus diversity and host interactions through global metagenomics.</title>
        <authorList>
            <person name="Schulz F."/>
            <person name="Roux S."/>
            <person name="Paez-Espino D."/>
            <person name="Jungbluth S."/>
            <person name="Walsh D.A."/>
            <person name="Denef V.J."/>
            <person name="McMahon K.D."/>
            <person name="Konstantinidis K.T."/>
            <person name="Eloe-Fadrosh E.A."/>
            <person name="Kyrpides N.C."/>
            <person name="Woyke T."/>
        </authorList>
    </citation>
    <scope>NUCLEOTIDE SEQUENCE</scope>
    <source>
        <strain evidence="2">GVMAG-S-1062768-28</strain>
    </source>
</reference>
<dbReference type="Gene3D" id="1.10.245.10">
    <property type="entry name" value="SWIB/MDM2 domain"/>
    <property type="match status" value="1"/>
</dbReference>
<organism evidence="2">
    <name type="scientific">viral metagenome</name>
    <dbReference type="NCBI Taxonomy" id="1070528"/>
    <lineage>
        <taxon>unclassified sequences</taxon>
        <taxon>metagenomes</taxon>
        <taxon>organismal metagenomes</taxon>
    </lineage>
</organism>
<proteinExistence type="predicted"/>
<dbReference type="EMBL" id="MN740697">
    <property type="protein sequence ID" value="QHU08494.1"/>
    <property type="molecule type" value="Genomic_DNA"/>
</dbReference>
<dbReference type="CDD" id="cd10567">
    <property type="entry name" value="SWIB-MDM2_like"/>
    <property type="match status" value="1"/>
</dbReference>
<dbReference type="InterPro" id="IPR036885">
    <property type="entry name" value="SWIB_MDM2_dom_sf"/>
</dbReference>
<dbReference type="AlphaFoldDB" id="A0A6C0JXN0"/>
<feature type="domain" description="DM2" evidence="1">
    <location>
        <begin position="6"/>
        <end position="88"/>
    </location>
</feature>
<protein>
    <recommendedName>
        <fullName evidence="1">DM2 domain-containing protein</fullName>
    </recommendedName>
</protein>